<proteinExistence type="inferred from homology"/>
<feature type="compositionally biased region" description="Polar residues" evidence="7">
    <location>
        <begin position="46"/>
        <end position="56"/>
    </location>
</feature>
<keyword evidence="9" id="KW-1185">Reference proteome</keyword>
<name>A0A671FMM1_RHIFE</name>
<evidence type="ECO:0000256" key="2">
    <source>
        <dbReference type="ARBA" id="ARBA00022490"/>
    </source>
</evidence>
<dbReference type="Proteomes" id="UP000472240">
    <property type="component" value="Chromosome 12"/>
</dbReference>
<reference evidence="8" key="4">
    <citation type="submission" date="2025-08" db="UniProtKB">
        <authorList>
            <consortium name="Ensembl"/>
        </authorList>
    </citation>
    <scope>IDENTIFICATION</scope>
</reference>
<dbReference type="Ensembl" id="ENSRFET00010029125.1">
    <property type="protein sequence ID" value="ENSRFEP00010026805.1"/>
    <property type="gene ID" value="ENSRFEG00010017815.1"/>
</dbReference>
<gene>
    <name evidence="8" type="primary">PIERCE1</name>
</gene>
<protein>
    <submittedName>
        <fullName evidence="8">Uncharacterized protein</fullName>
    </submittedName>
</protein>
<keyword evidence="4" id="KW-0966">Cell projection</keyword>
<dbReference type="InterPro" id="IPR026507">
    <property type="entry name" value="PIRC1/2"/>
</dbReference>
<dbReference type="PANTHER" id="PTHR20899">
    <property type="entry name" value="PIERCE HOMOLOG"/>
    <property type="match status" value="1"/>
</dbReference>
<feature type="region of interest" description="Disordered" evidence="7">
    <location>
        <begin position="33"/>
        <end position="66"/>
    </location>
</feature>
<evidence type="ECO:0000313" key="8">
    <source>
        <dbReference type="Ensembl" id="ENSRFEP00010026805.1"/>
    </source>
</evidence>
<dbReference type="RefSeq" id="XP_032978325.1">
    <property type="nucleotide sequence ID" value="XM_033122434.1"/>
</dbReference>
<dbReference type="GeneTree" id="ENSGT00940000154745"/>
<dbReference type="KEGG" id="rfq:117031765"/>
<dbReference type="GeneID" id="117031765"/>
<dbReference type="CTD" id="138162"/>
<comment type="subcellular location">
    <subcellularLocation>
        <location evidence="1">Cytoplasm</location>
        <location evidence="1">Cytoskeleton</location>
        <location evidence="1">Cilium axoneme</location>
    </subcellularLocation>
</comment>
<evidence type="ECO:0000313" key="9">
    <source>
        <dbReference type="Proteomes" id="UP000472240"/>
    </source>
</evidence>
<evidence type="ECO:0000256" key="7">
    <source>
        <dbReference type="SAM" id="MobiDB-lite"/>
    </source>
</evidence>
<sequence length="221" mass="24491">MRCLVIPASPGPWVLAPKVLDLALGPRWPTVPGGGGAAPLRPDPLSQVTRPSLSNRTPRDPRGAGCGEAVPRLVFLPRAARVDCRMSEENPRECEESVKPAAQALPEKTDDYYRVAEDLPVRFNNPAWFRGYRTKEPASVYRTSNQAYGSRAPTVHEMPKAFYAHSNKFSRQLATGGMFQNNTLNMDIEKSIVTGADNHITPYDRLNFHPSYNVSRPSICD</sequence>
<evidence type="ECO:0000256" key="3">
    <source>
        <dbReference type="ARBA" id="ARBA00023212"/>
    </source>
</evidence>
<dbReference type="GO" id="GO:0035082">
    <property type="term" value="P:axoneme assembly"/>
    <property type="evidence" value="ECO:0007669"/>
    <property type="project" value="InterPro"/>
</dbReference>
<dbReference type="OrthoDB" id="546383at2759"/>
<dbReference type="OMA" id="ENPRECE"/>
<dbReference type="AlphaFoldDB" id="A0A671FMM1"/>
<evidence type="ECO:0000256" key="5">
    <source>
        <dbReference type="ARBA" id="ARBA00038014"/>
    </source>
</evidence>
<reference evidence="8" key="5">
    <citation type="submission" date="2025-09" db="UniProtKB">
        <authorList>
            <consortium name="Ensembl"/>
        </authorList>
    </citation>
    <scope>IDENTIFICATION</scope>
</reference>
<reference evidence="8 9" key="2">
    <citation type="journal article" date="2018" name="Annu Rev Anim Biosci">
        <title>Bat Biology, Genomes, and the Bat1K Project: To Generate Chromosome-Level Genomes for All Living Bat Species.</title>
        <authorList>
            <person name="Teeling E.C."/>
            <person name="Vernes S.C."/>
            <person name="Davalos L.M."/>
            <person name="Ray D.A."/>
            <person name="Gilbert M.T.P."/>
            <person name="Myers E."/>
        </authorList>
    </citation>
    <scope>NUCLEOTIDE SEQUENCE</scope>
</reference>
<reference evidence="9" key="3">
    <citation type="submission" date="2018-12" db="EMBL/GenBank/DDBJ databases">
        <title>G10K-VGP greater horseshoe bat female genome, primary haplotype.</title>
        <authorList>
            <person name="Teeling E."/>
            <person name="Myers G."/>
            <person name="Vernes S."/>
            <person name="Pippel M."/>
            <person name="Winkler S."/>
            <person name="Fedrigo O."/>
            <person name="Rhie A."/>
            <person name="Koren S."/>
            <person name="Phillippy A."/>
            <person name="Lewin H."/>
            <person name="Damas J."/>
            <person name="Howe K."/>
            <person name="Mountcastle J."/>
            <person name="Jarvis E.D."/>
        </authorList>
    </citation>
    <scope>NUCLEOTIDE SEQUENCE [LARGE SCALE GENOMIC DNA]</scope>
</reference>
<evidence type="ECO:0000256" key="4">
    <source>
        <dbReference type="ARBA" id="ARBA00023273"/>
    </source>
</evidence>
<keyword evidence="3" id="KW-0206">Cytoskeleton</keyword>
<organism evidence="8 9">
    <name type="scientific">Rhinolophus ferrumequinum</name>
    <name type="common">Greater horseshoe bat</name>
    <dbReference type="NCBI Taxonomy" id="59479"/>
    <lineage>
        <taxon>Eukaryota</taxon>
        <taxon>Metazoa</taxon>
        <taxon>Chordata</taxon>
        <taxon>Craniata</taxon>
        <taxon>Vertebrata</taxon>
        <taxon>Euteleostomi</taxon>
        <taxon>Mammalia</taxon>
        <taxon>Eutheria</taxon>
        <taxon>Laurasiatheria</taxon>
        <taxon>Chiroptera</taxon>
        <taxon>Yinpterochiroptera</taxon>
        <taxon>Rhinolophoidea</taxon>
        <taxon>Rhinolophidae</taxon>
        <taxon>Rhinolophinae</taxon>
        <taxon>Rhinolophus</taxon>
    </lineage>
</organism>
<accession>A0A671FMM1</accession>
<dbReference type="FunCoup" id="A0A671FMM1">
    <property type="interactions" value="57"/>
</dbReference>
<dbReference type="Pfam" id="PF14892">
    <property type="entry name" value="PIRC1_2"/>
    <property type="match status" value="1"/>
</dbReference>
<comment type="similarity">
    <text evidence="5">Belongs to the PIERCE1 family.</text>
</comment>
<dbReference type="GO" id="GO:0005879">
    <property type="term" value="C:axonemal microtubule"/>
    <property type="evidence" value="ECO:0007669"/>
    <property type="project" value="InterPro"/>
</dbReference>
<evidence type="ECO:0000256" key="6">
    <source>
        <dbReference type="ARBA" id="ARBA00046397"/>
    </source>
</evidence>
<dbReference type="InParanoid" id="A0A671FMM1"/>
<dbReference type="PANTHER" id="PTHR20899:SF1">
    <property type="entry name" value="PIERCER OF MICROTUBULE WALL 1 PROTEIN"/>
    <property type="match status" value="1"/>
</dbReference>
<comment type="subunit">
    <text evidence="6">Microtubule inner protein component of sperm flagellar doublet microtubules. Interacts with CFAP53, ODAD1 and ODAD3; the interactions link the outer dynein arms docking complex (ODA-DC) to the internal microtubule inner proteins (MIP) in cilium axoneme.</text>
</comment>
<reference evidence="8 9" key="1">
    <citation type="journal article" date="2015" name="Annu Rev Anim Biosci">
        <title>The Genome 10K Project: a way forward.</title>
        <authorList>
            <person name="Koepfli K.P."/>
            <person name="Paten B."/>
            <person name="O'Brien S.J."/>
            <person name="Koepfli K.P."/>
            <person name="Paten B."/>
            <person name="Antunes A."/>
            <person name="Belov K."/>
            <person name="Bustamante C."/>
            <person name="Castoe T.A."/>
            <person name="Clawson H."/>
            <person name="Crawford A.J."/>
            <person name="Diekhans M."/>
            <person name="Distel D."/>
            <person name="Durbin R."/>
            <person name="Earl D."/>
            <person name="Fujita M.K."/>
            <person name="Gamble T."/>
            <person name="Georges A."/>
            <person name="Gemmell N."/>
            <person name="Gilbert M.T."/>
            <person name="Graves J.M."/>
            <person name="Green R.E."/>
            <person name="Hickey G."/>
            <person name="Jarvis E.D."/>
            <person name="Johnson W."/>
            <person name="Komissarov A."/>
            <person name="Korf I."/>
            <person name="Kuhn R."/>
            <person name="Larkin D.M."/>
            <person name="Lewin H."/>
            <person name="Lopez J.V."/>
            <person name="Ma J."/>
            <person name="Marques-Bonet T."/>
            <person name="Miller W."/>
            <person name="Murphy R."/>
            <person name="Pevzner P."/>
            <person name="Shapiro B."/>
            <person name="Steiner C."/>
            <person name="Tamazian G."/>
            <person name="Venkatesh B."/>
            <person name="Wang J."/>
            <person name="Wayne R."/>
            <person name="Wiley E."/>
            <person name="Yang H."/>
            <person name="Zhang G."/>
            <person name="Haussler D."/>
            <person name="Ryder O."/>
            <person name="O'Brien S.J."/>
        </authorList>
    </citation>
    <scope>NUCLEOTIDE SEQUENCE</scope>
</reference>
<evidence type="ECO:0000256" key="1">
    <source>
        <dbReference type="ARBA" id="ARBA00004430"/>
    </source>
</evidence>
<keyword evidence="2" id="KW-0963">Cytoplasm</keyword>